<dbReference type="InterPro" id="IPR011250">
    <property type="entry name" value="OMP/PagP_B-barrel"/>
</dbReference>
<dbReference type="EMBL" id="PYMC01000005">
    <property type="protein sequence ID" value="PSW05511.1"/>
    <property type="molecule type" value="Genomic_DNA"/>
</dbReference>
<gene>
    <name evidence="4" type="ORF">C9I89_09710</name>
</gene>
<name>A0A2T3MZU3_9GAMM</name>
<evidence type="ECO:0000313" key="4">
    <source>
        <dbReference type="EMBL" id="PSW05511.1"/>
    </source>
</evidence>
<proteinExistence type="predicted"/>
<keyword evidence="5" id="KW-1185">Reference proteome</keyword>
<dbReference type="OrthoDB" id="5622477at2"/>
<evidence type="ECO:0000259" key="3">
    <source>
        <dbReference type="Pfam" id="PF13505"/>
    </source>
</evidence>
<dbReference type="AlphaFoldDB" id="A0A2T3MZU3"/>
<dbReference type="RefSeq" id="WP_107283152.1">
    <property type="nucleotide sequence ID" value="NZ_PYMC01000005.1"/>
</dbReference>
<reference evidence="4 5" key="1">
    <citation type="submission" date="2018-03" db="EMBL/GenBank/DDBJ databases">
        <title>Whole genome sequencing of Histamine producing bacteria.</title>
        <authorList>
            <person name="Butler K."/>
        </authorList>
    </citation>
    <scope>NUCLEOTIDE SEQUENCE [LARGE SCALE GENOMIC DNA]</scope>
    <source>
        <strain evidence="4 5">DSM 16190</strain>
    </source>
</reference>
<accession>A0A2T3MZU3</accession>
<protein>
    <recommendedName>
        <fullName evidence="3">Outer membrane protein beta-barrel domain-containing protein</fullName>
    </recommendedName>
</protein>
<keyword evidence="1 2" id="KW-0732">Signal</keyword>
<evidence type="ECO:0000313" key="5">
    <source>
        <dbReference type="Proteomes" id="UP000240904"/>
    </source>
</evidence>
<dbReference type="Gene3D" id="2.40.160.20">
    <property type="match status" value="1"/>
</dbReference>
<feature type="domain" description="Outer membrane protein beta-barrel" evidence="3">
    <location>
        <begin position="17"/>
        <end position="188"/>
    </location>
</feature>
<evidence type="ECO:0000256" key="2">
    <source>
        <dbReference type="SAM" id="SignalP"/>
    </source>
</evidence>
<dbReference type="SUPFAM" id="SSF56925">
    <property type="entry name" value="OMPA-like"/>
    <property type="match status" value="1"/>
</dbReference>
<feature type="signal peptide" evidence="2">
    <location>
        <begin position="1"/>
        <end position="21"/>
    </location>
</feature>
<comment type="caution">
    <text evidence="4">The sequence shown here is derived from an EMBL/GenBank/DDBJ whole genome shotgun (WGS) entry which is preliminary data.</text>
</comment>
<dbReference type="Proteomes" id="UP000240904">
    <property type="component" value="Unassembled WGS sequence"/>
</dbReference>
<evidence type="ECO:0000256" key="1">
    <source>
        <dbReference type="ARBA" id="ARBA00022729"/>
    </source>
</evidence>
<dbReference type="Pfam" id="PF13505">
    <property type="entry name" value="OMP_b-brl"/>
    <property type="match status" value="1"/>
</dbReference>
<organism evidence="4 5">
    <name type="scientific">Photobacterium lipolyticum</name>
    <dbReference type="NCBI Taxonomy" id="266810"/>
    <lineage>
        <taxon>Bacteria</taxon>
        <taxon>Pseudomonadati</taxon>
        <taxon>Pseudomonadota</taxon>
        <taxon>Gammaproteobacteria</taxon>
        <taxon>Vibrionales</taxon>
        <taxon>Vibrionaceae</taxon>
        <taxon>Photobacterium</taxon>
    </lineage>
</organism>
<sequence>MKKIIIGLNVIVALSPALVSAKNMSGAYVGGVIGVTQFEYSSEDKASIADDGGIIDDSDTGYKVFGGYQFNKYTAIEGFYADLGGVKIKYPSDDLKMNAGAKSFGVSVLGIIPVSHNFEILAKVGFQSWNAKSIDNDGLFVSDDGTDLTFGAGVAFTLAQVSLRGEFERYELDDTYVDMISVGITYNFY</sequence>
<feature type="chain" id="PRO_5015538481" description="Outer membrane protein beta-barrel domain-containing protein" evidence="2">
    <location>
        <begin position="22"/>
        <end position="189"/>
    </location>
</feature>
<dbReference type="InterPro" id="IPR027385">
    <property type="entry name" value="Beta-barrel_OMP"/>
</dbReference>